<dbReference type="AlphaFoldDB" id="M7ALI5"/>
<keyword evidence="8" id="KW-1185">Reference proteome</keyword>
<keyword evidence="6" id="KW-0472">Membrane</keyword>
<organism evidence="7 8">
    <name type="scientific">Chelonia mydas</name>
    <name type="common">Green sea-turtle</name>
    <name type="synonym">Chelonia agassizi</name>
    <dbReference type="NCBI Taxonomy" id="8469"/>
    <lineage>
        <taxon>Eukaryota</taxon>
        <taxon>Metazoa</taxon>
        <taxon>Chordata</taxon>
        <taxon>Craniata</taxon>
        <taxon>Vertebrata</taxon>
        <taxon>Euteleostomi</taxon>
        <taxon>Archelosauria</taxon>
        <taxon>Testudinata</taxon>
        <taxon>Testudines</taxon>
        <taxon>Cryptodira</taxon>
        <taxon>Durocryptodira</taxon>
        <taxon>Americhelydia</taxon>
        <taxon>Chelonioidea</taxon>
        <taxon>Cheloniidae</taxon>
        <taxon>Chelonia</taxon>
    </lineage>
</organism>
<dbReference type="InterPro" id="IPR050516">
    <property type="entry name" value="Olfactory_GPCR"/>
</dbReference>
<dbReference type="GO" id="GO:0005886">
    <property type="term" value="C:plasma membrane"/>
    <property type="evidence" value="ECO:0007669"/>
    <property type="project" value="UniProtKB-SubCell"/>
</dbReference>
<dbReference type="PANTHER" id="PTHR26452">
    <property type="entry name" value="OLFACTORY RECEPTOR"/>
    <property type="match status" value="1"/>
</dbReference>
<keyword evidence="3" id="KW-0716">Sensory transduction</keyword>
<keyword evidence="3" id="KW-0552">Olfaction</keyword>
<evidence type="ECO:0000313" key="8">
    <source>
        <dbReference type="Proteomes" id="UP000031443"/>
    </source>
</evidence>
<reference evidence="8" key="1">
    <citation type="journal article" date="2013" name="Nat. Genet.">
        <title>The draft genomes of soft-shell turtle and green sea turtle yield insights into the development and evolution of the turtle-specific body plan.</title>
        <authorList>
            <person name="Wang Z."/>
            <person name="Pascual-Anaya J."/>
            <person name="Zadissa A."/>
            <person name="Li W."/>
            <person name="Niimura Y."/>
            <person name="Huang Z."/>
            <person name="Li C."/>
            <person name="White S."/>
            <person name="Xiong Z."/>
            <person name="Fang D."/>
            <person name="Wang B."/>
            <person name="Ming Y."/>
            <person name="Chen Y."/>
            <person name="Zheng Y."/>
            <person name="Kuraku S."/>
            <person name="Pignatelli M."/>
            <person name="Herrero J."/>
            <person name="Beal K."/>
            <person name="Nozawa M."/>
            <person name="Li Q."/>
            <person name="Wang J."/>
            <person name="Zhang H."/>
            <person name="Yu L."/>
            <person name="Shigenobu S."/>
            <person name="Wang J."/>
            <person name="Liu J."/>
            <person name="Flicek P."/>
            <person name="Searle S."/>
            <person name="Wang J."/>
            <person name="Kuratani S."/>
            <person name="Yin Y."/>
            <person name="Aken B."/>
            <person name="Zhang G."/>
            <person name="Irie N."/>
        </authorList>
    </citation>
    <scope>NUCLEOTIDE SEQUENCE [LARGE SCALE GENOMIC DNA]</scope>
</reference>
<evidence type="ECO:0000256" key="5">
    <source>
        <dbReference type="ARBA" id="ARBA00023170"/>
    </source>
</evidence>
<dbReference type="Proteomes" id="UP000031443">
    <property type="component" value="Unassembled WGS sequence"/>
</dbReference>
<dbReference type="GO" id="GO:0007608">
    <property type="term" value="P:sensory perception of smell"/>
    <property type="evidence" value="ECO:0007669"/>
    <property type="project" value="UniProtKB-KW"/>
</dbReference>
<keyword evidence="6" id="KW-0812">Transmembrane</keyword>
<accession>M7ALI5</accession>
<keyword evidence="4" id="KW-0297">G-protein coupled receptor</keyword>
<keyword evidence="4" id="KW-0807">Transducer</keyword>
<feature type="transmembrane region" description="Helical" evidence="6">
    <location>
        <begin position="44"/>
        <end position="66"/>
    </location>
</feature>
<dbReference type="SUPFAM" id="SSF81321">
    <property type="entry name" value="Family A G protein-coupled receptor-like"/>
    <property type="match status" value="1"/>
</dbReference>
<evidence type="ECO:0000256" key="2">
    <source>
        <dbReference type="ARBA" id="ARBA00022475"/>
    </source>
</evidence>
<feature type="transmembrane region" description="Helical" evidence="6">
    <location>
        <begin position="124"/>
        <end position="149"/>
    </location>
</feature>
<evidence type="ECO:0000256" key="4">
    <source>
        <dbReference type="ARBA" id="ARBA00023040"/>
    </source>
</evidence>
<keyword evidence="2" id="KW-1003">Cell membrane</keyword>
<name>M7ALI5_CHEMY</name>
<dbReference type="EMBL" id="KB584216">
    <property type="protein sequence ID" value="EMP26061.1"/>
    <property type="molecule type" value="Genomic_DNA"/>
</dbReference>
<evidence type="ECO:0000256" key="1">
    <source>
        <dbReference type="ARBA" id="ARBA00004651"/>
    </source>
</evidence>
<dbReference type="GO" id="GO:0004930">
    <property type="term" value="F:G protein-coupled receptor activity"/>
    <property type="evidence" value="ECO:0007669"/>
    <property type="project" value="UniProtKB-KW"/>
</dbReference>
<evidence type="ECO:0000256" key="3">
    <source>
        <dbReference type="ARBA" id="ARBA00022725"/>
    </source>
</evidence>
<evidence type="ECO:0000256" key="6">
    <source>
        <dbReference type="SAM" id="Phobius"/>
    </source>
</evidence>
<gene>
    <name evidence="7" type="ORF">UY3_16852</name>
</gene>
<evidence type="ECO:0000313" key="7">
    <source>
        <dbReference type="EMBL" id="EMP26061.1"/>
    </source>
</evidence>
<comment type="subcellular location">
    <subcellularLocation>
        <location evidence="1">Cell membrane</location>
        <topology evidence="1">Multi-pass membrane protein</topology>
    </subcellularLocation>
</comment>
<proteinExistence type="predicted"/>
<keyword evidence="6" id="KW-1133">Transmembrane helix</keyword>
<keyword evidence="5 7" id="KW-0675">Receptor</keyword>
<sequence>MLICTNRHLHTPMDFFTGSLSFRILADLLLDYRGITLASCAAQFFFSAGLADIFLAGMAYSCYMVTCNPLHDTMSKGLCLLLVACHTFRLDFCGSDVINHFFCDVPQCWASPVTPATPTRPSSLALSVALSSSAFSLSYGYVVAAGLFIHSAKGRRKTFSAGAAQLASIALYYGSLLFM</sequence>
<protein>
    <submittedName>
        <fullName evidence="7">Olfactory receptor 9G4</fullName>
    </submittedName>
</protein>